<feature type="binding site" evidence="7">
    <location>
        <position position="56"/>
    </location>
    <ligand>
        <name>Zn(2+)</name>
        <dbReference type="ChEBI" id="CHEBI:29105"/>
    </ligand>
</feature>
<sequence>MNVCRTCLTVAVEKDMSQLETDLEEEKQSCFEIMLFCLDIKIAKEIKLTTKLCSTCYLKILDFYNFKKLALRNDKYLRSLNKDNFEAEIKIECVGLEEIKYEDVHVHNLVENKNESETEFKIEYEYTEENDSQDFQSDDELLSVIKIIKDEDAKKDPTKKVAKPIPQEKKGKKRKRNRENEKKEQICDECGKTVKNLREHMYSHQPINIKRRYKCKACDKMFSGLSGRLRHYKIKHLGIKQHCDICAKGEILKGFFCMIYIFYADVIHLATHIKIMHKSDPLPFECVPCGRTFISKSLRDEHTLLHTKDKPHKCEHCEKTFRTKMLLTSHTKNVHDKERAHMCQFCSKSFFKKYHLQVHLRKHTKEKPYECPDCGKFFSSTTILKNHRLIHSDVKTFSCDVCGMSFVRSGYLKNHMISHTKEKRYQCQFCDVKFGRSDHRRRHERTAHCQHLKDV</sequence>
<evidence type="ECO:0000256" key="3">
    <source>
        <dbReference type="ARBA" id="ARBA00022771"/>
    </source>
</evidence>
<dbReference type="PROSITE" id="PS51915">
    <property type="entry name" value="ZAD"/>
    <property type="match status" value="1"/>
</dbReference>
<dbReference type="SMART" id="SM00868">
    <property type="entry name" value="zf-AD"/>
    <property type="match status" value="1"/>
</dbReference>
<dbReference type="PANTHER" id="PTHR24393:SF156">
    <property type="entry name" value="ZINC FINGER PROTEIN 271-LIKE"/>
    <property type="match status" value="1"/>
</dbReference>
<name>D0ABA3_HELME</name>
<evidence type="ECO:0000256" key="6">
    <source>
        <dbReference type="PROSITE-ProRule" id="PRU00042"/>
    </source>
</evidence>
<dbReference type="GO" id="GO:0008270">
    <property type="term" value="F:zinc ion binding"/>
    <property type="evidence" value="ECO:0007669"/>
    <property type="project" value="UniProtKB-UniRule"/>
</dbReference>
<dbReference type="EMBL" id="FP102341">
    <property type="protein sequence ID" value="CBH09298.1"/>
    <property type="molecule type" value="Genomic_DNA"/>
</dbReference>
<dbReference type="FunFam" id="3.30.160.60:FF:002343">
    <property type="entry name" value="Zinc finger protein 33A"/>
    <property type="match status" value="1"/>
</dbReference>
<reference evidence="11" key="1">
    <citation type="submission" date="2009-01" db="EMBL/GenBank/DDBJ databases">
        <authorList>
            <person name="Glithero R."/>
        </authorList>
    </citation>
    <scope>NUCLEOTIDE SEQUENCE</scope>
</reference>
<dbReference type="Gene3D" id="3.30.160.60">
    <property type="entry name" value="Classic Zinc Finger"/>
    <property type="match status" value="7"/>
</dbReference>
<gene>
    <name evidence="11" type="primary">HM00054</name>
</gene>
<dbReference type="PROSITE" id="PS50157">
    <property type="entry name" value="ZINC_FINGER_C2H2_2"/>
    <property type="match status" value="7"/>
</dbReference>
<dbReference type="GO" id="GO:0000978">
    <property type="term" value="F:RNA polymerase II cis-regulatory region sequence-specific DNA binding"/>
    <property type="evidence" value="ECO:0007669"/>
    <property type="project" value="TreeGrafter"/>
</dbReference>
<dbReference type="GO" id="GO:0001228">
    <property type="term" value="F:DNA-binding transcription activator activity, RNA polymerase II-specific"/>
    <property type="evidence" value="ECO:0007669"/>
    <property type="project" value="TreeGrafter"/>
</dbReference>
<dbReference type="Pfam" id="PF00096">
    <property type="entry name" value="zf-C2H2"/>
    <property type="match status" value="3"/>
</dbReference>
<dbReference type="PROSITE" id="PS00028">
    <property type="entry name" value="ZINC_FINGER_C2H2_1"/>
    <property type="match status" value="7"/>
</dbReference>
<keyword evidence="1 7" id="KW-0479">Metal-binding</keyword>
<feature type="domain" description="C2H2-type" evidence="9">
    <location>
        <begin position="312"/>
        <end position="340"/>
    </location>
</feature>
<dbReference type="FunFam" id="3.30.160.60:FF:000446">
    <property type="entry name" value="Zinc finger protein"/>
    <property type="match status" value="1"/>
</dbReference>
<keyword evidence="3 6" id="KW-0863">Zinc-finger</keyword>
<dbReference type="InterPro" id="IPR013087">
    <property type="entry name" value="Znf_C2H2_type"/>
</dbReference>
<feature type="domain" description="C2H2-type" evidence="9">
    <location>
        <begin position="425"/>
        <end position="448"/>
    </location>
</feature>
<keyword evidence="5" id="KW-0539">Nucleus</keyword>
<dbReference type="InterPro" id="IPR012934">
    <property type="entry name" value="Znf_AD"/>
</dbReference>
<evidence type="ECO:0000256" key="1">
    <source>
        <dbReference type="ARBA" id="ARBA00022723"/>
    </source>
</evidence>
<evidence type="ECO:0000256" key="4">
    <source>
        <dbReference type="ARBA" id="ARBA00022833"/>
    </source>
</evidence>
<organism evidence="11">
    <name type="scientific">Heliconius melpomene</name>
    <name type="common">Postman butterfly</name>
    <dbReference type="NCBI Taxonomy" id="34740"/>
    <lineage>
        <taxon>Eukaryota</taxon>
        <taxon>Metazoa</taxon>
        <taxon>Ecdysozoa</taxon>
        <taxon>Arthropoda</taxon>
        <taxon>Hexapoda</taxon>
        <taxon>Insecta</taxon>
        <taxon>Pterygota</taxon>
        <taxon>Neoptera</taxon>
        <taxon>Endopterygota</taxon>
        <taxon>Lepidoptera</taxon>
        <taxon>Glossata</taxon>
        <taxon>Ditrysia</taxon>
        <taxon>Papilionoidea</taxon>
        <taxon>Nymphalidae</taxon>
        <taxon>Heliconiinae</taxon>
        <taxon>Heliconiini</taxon>
        <taxon>Heliconius</taxon>
    </lineage>
</organism>
<feature type="domain" description="ZAD" evidence="10">
    <location>
        <begin position="2"/>
        <end position="80"/>
    </location>
</feature>
<evidence type="ECO:0000256" key="7">
    <source>
        <dbReference type="PROSITE-ProRule" id="PRU01263"/>
    </source>
</evidence>
<feature type="domain" description="C2H2-type" evidence="9">
    <location>
        <begin position="284"/>
        <end position="311"/>
    </location>
</feature>
<feature type="domain" description="C2H2-type" evidence="9">
    <location>
        <begin position="341"/>
        <end position="368"/>
    </location>
</feature>
<evidence type="ECO:0000256" key="8">
    <source>
        <dbReference type="SAM" id="MobiDB-lite"/>
    </source>
</evidence>
<feature type="binding site" evidence="7">
    <location>
        <position position="7"/>
    </location>
    <ligand>
        <name>Zn(2+)</name>
        <dbReference type="ChEBI" id="CHEBI:29105"/>
    </ligand>
</feature>
<dbReference type="AlphaFoldDB" id="D0ABA3"/>
<evidence type="ECO:0000256" key="2">
    <source>
        <dbReference type="ARBA" id="ARBA00022737"/>
    </source>
</evidence>
<dbReference type="GO" id="GO:0005634">
    <property type="term" value="C:nucleus"/>
    <property type="evidence" value="ECO:0007669"/>
    <property type="project" value="InterPro"/>
</dbReference>
<feature type="region of interest" description="Disordered" evidence="8">
    <location>
        <begin position="155"/>
        <end position="180"/>
    </location>
</feature>
<proteinExistence type="predicted"/>
<dbReference type="Gene3D" id="3.40.1800.20">
    <property type="match status" value="1"/>
</dbReference>
<dbReference type="PANTHER" id="PTHR24393">
    <property type="entry name" value="ZINC FINGER PROTEIN"/>
    <property type="match status" value="1"/>
</dbReference>
<reference evidence="11" key="2">
    <citation type="journal article" name="Mol. Ecol.">
        <title>Characterization of a hotspot for mimicry: Assembly of a butterfly wing transcriptome to genomic sequence at the HmYb/Sb locus.</title>
        <authorList>
            <person name="Ferguson L."/>
            <person name="Fai Lee S."/>
            <person name="Chamberlain N."/>
            <person name="Nadeau N."/>
            <person name="Joron M."/>
            <person name="Baxter S."/>
            <person name="Wilkinson P."/>
            <person name="Papanicolaou A."/>
            <person name="Kumar S."/>
            <person name="Thuan-Jin Clark R."/>
            <person name="Davidson C."/>
            <person name="Glithero R."/>
            <person name="Beasley H."/>
            <person name="Vogel H."/>
            <person name="Ffrench-Constant R."/>
            <person name="Jiggins C."/>
        </authorList>
    </citation>
    <scope>NUCLEOTIDE SEQUENCE</scope>
</reference>
<feature type="domain" description="C2H2-type" evidence="9">
    <location>
        <begin position="213"/>
        <end position="241"/>
    </location>
</feature>
<evidence type="ECO:0000256" key="5">
    <source>
        <dbReference type="ARBA" id="ARBA00023242"/>
    </source>
</evidence>
<feature type="binding site" evidence="7">
    <location>
        <position position="4"/>
    </location>
    <ligand>
        <name>Zn(2+)</name>
        <dbReference type="ChEBI" id="CHEBI:29105"/>
    </ligand>
</feature>
<dbReference type="SUPFAM" id="SSF57667">
    <property type="entry name" value="beta-beta-alpha zinc fingers"/>
    <property type="match status" value="4"/>
</dbReference>
<keyword evidence="2" id="KW-0677">Repeat</keyword>
<feature type="binding site" evidence="7">
    <location>
        <position position="53"/>
    </location>
    <ligand>
        <name>Zn(2+)</name>
        <dbReference type="ChEBI" id="CHEBI:29105"/>
    </ligand>
</feature>
<dbReference type="InterPro" id="IPR036236">
    <property type="entry name" value="Znf_C2H2_sf"/>
</dbReference>
<keyword evidence="4 7" id="KW-0862">Zinc</keyword>
<feature type="domain" description="C2H2-type" evidence="9">
    <location>
        <begin position="397"/>
        <end position="424"/>
    </location>
</feature>
<evidence type="ECO:0000313" key="11">
    <source>
        <dbReference type="EMBL" id="CBH09298.1"/>
    </source>
</evidence>
<protein>
    <submittedName>
        <fullName evidence="11">Putative Zn finger protein</fullName>
    </submittedName>
</protein>
<accession>D0ABA3</accession>
<evidence type="ECO:0000259" key="10">
    <source>
        <dbReference type="PROSITE" id="PS51915"/>
    </source>
</evidence>
<dbReference type="SUPFAM" id="SSF57716">
    <property type="entry name" value="Glucocorticoid receptor-like (DNA-binding domain)"/>
    <property type="match status" value="1"/>
</dbReference>
<evidence type="ECO:0000259" key="9">
    <source>
        <dbReference type="PROSITE" id="PS50157"/>
    </source>
</evidence>
<dbReference type="Pfam" id="PF07776">
    <property type="entry name" value="zf-AD"/>
    <property type="match status" value="1"/>
</dbReference>
<feature type="domain" description="C2H2-type" evidence="9">
    <location>
        <begin position="369"/>
        <end position="396"/>
    </location>
</feature>
<dbReference type="SMART" id="SM00355">
    <property type="entry name" value="ZnF_C2H2"/>
    <property type="match status" value="9"/>
</dbReference>